<name>A0ABP8M9F7_9BACT</name>
<protein>
    <submittedName>
        <fullName evidence="1">Uncharacterized protein</fullName>
    </submittedName>
</protein>
<comment type="caution">
    <text evidence="1">The sequence shown here is derived from an EMBL/GenBank/DDBJ whole genome shotgun (WGS) entry which is preliminary data.</text>
</comment>
<organism evidence="1 2">
    <name type="scientific">Novipirellula rosea</name>
    <dbReference type="NCBI Taxonomy" id="1031540"/>
    <lineage>
        <taxon>Bacteria</taxon>
        <taxon>Pseudomonadati</taxon>
        <taxon>Planctomycetota</taxon>
        <taxon>Planctomycetia</taxon>
        <taxon>Pirellulales</taxon>
        <taxon>Pirellulaceae</taxon>
        <taxon>Novipirellula</taxon>
    </lineage>
</organism>
<reference evidence="2" key="1">
    <citation type="journal article" date="2019" name="Int. J. Syst. Evol. Microbiol.">
        <title>The Global Catalogue of Microorganisms (GCM) 10K type strain sequencing project: providing services to taxonomists for standard genome sequencing and annotation.</title>
        <authorList>
            <consortium name="The Broad Institute Genomics Platform"/>
            <consortium name="The Broad Institute Genome Sequencing Center for Infectious Disease"/>
            <person name="Wu L."/>
            <person name="Ma J."/>
        </authorList>
    </citation>
    <scope>NUCLEOTIDE SEQUENCE [LARGE SCALE GENOMIC DNA]</scope>
    <source>
        <strain evidence="2">JCM 17759</strain>
    </source>
</reference>
<dbReference type="EMBL" id="BAABGA010000008">
    <property type="protein sequence ID" value="GAA4445594.1"/>
    <property type="molecule type" value="Genomic_DNA"/>
</dbReference>
<proteinExistence type="predicted"/>
<evidence type="ECO:0000313" key="1">
    <source>
        <dbReference type="EMBL" id="GAA4445594.1"/>
    </source>
</evidence>
<keyword evidence="2" id="KW-1185">Reference proteome</keyword>
<dbReference type="Proteomes" id="UP001500840">
    <property type="component" value="Unassembled WGS sequence"/>
</dbReference>
<gene>
    <name evidence="1" type="ORF">GCM10023156_05360</name>
</gene>
<evidence type="ECO:0000313" key="2">
    <source>
        <dbReference type="Proteomes" id="UP001500840"/>
    </source>
</evidence>
<accession>A0ABP8M9F7</accession>
<sequence length="77" mass="8692">MFPSSLSQKPAHSETELCFDDCFWHANLIDIDLFQSLESIRLITAPEVVPCMPDPRALTEVSFYDVSEFAIREVGAN</sequence>